<feature type="compositionally biased region" description="Polar residues" evidence="1">
    <location>
        <begin position="71"/>
        <end position="83"/>
    </location>
</feature>
<evidence type="ECO:0000313" key="3">
    <source>
        <dbReference type="Proteomes" id="UP000785679"/>
    </source>
</evidence>
<feature type="compositionally biased region" description="Polar residues" evidence="1">
    <location>
        <begin position="127"/>
        <end position="136"/>
    </location>
</feature>
<reference evidence="2" key="1">
    <citation type="submission" date="2019-06" db="EMBL/GenBank/DDBJ databases">
        <authorList>
            <person name="Zheng W."/>
        </authorList>
    </citation>
    <scope>NUCLEOTIDE SEQUENCE</scope>
    <source>
        <strain evidence="2">QDHG01</strain>
    </source>
</reference>
<feature type="compositionally biased region" description="Low complexity" evidence="1">
    <location>
        <begin position="1"/>
        <end position="12"/>
    </location>
</feature>
<keyword evidence="3" id="KW-1185">Reference proteome</keyword>
<organism evidence="2 3">
    <name type="scientific">Halteria grandinella</name>
    <dbReference type="NCBI Taxonomy" id="5974"/>
    <lineage>
        <taxon>Eukaryota</taxon>
        <taxon>Sar</taxon>
        <taxon>Alveolata</taxon>
        <taxon>Ciliophora</taxon>
        <taxon>Intramacronucleata</taxon>
        <taxon>Spirotrichea</taxon>
        <taxon>Stichotrichia</taxon>
        <taxon>Sporadotrichida</taxon>
        <taxon>Halteriidae</taxon>
        <taxon>Halteria</taxon>
    </lineage>
</organism>
<gene>
    <name evidence="2" type="ORF">FGO68_gene3513</name>
</gene>
<dbReference type="AlphaFoldDB" id="A0A8J8SY35"/>
<dbReference type="EMBL" id="RRYP01016900">
    <property type="protein sequence ID" value="TNV74523.1"/>
    <property type="molecule type" value="Genomic_DNA"/>
</dbReference>
<accession>A0A8J8SY35</accession>
<dbReference type="Proteomes" id="UP000785679">
    <property type="component" value="Unassembled WGS sequence"/>
</dbReference>
<feature type="region of interest" description="Disordered" evidence="1">
    <location>
        <begin position="1"/>
        <end position="136"/>
    </location>
</feature>
<feature type="compositionally biased region" description="Basic and acidic residues" evidence="1">
    <location>
        <begin position="91"/>
        <end position="107"/>
    </location>
</feature>
<evidence type="ECO:0000313" key="2">
    <source>
        <dbReference type="EMBL" id="TNV74523.1"/>
    </source>
</evidence>
<comment type="caution">
    <text evidence="2">The sequence shown here is derived from an EMBL/GenBank/DDBJ whole genome shotgun (WGS) entry which is preliminary data.</text>
</comment>
<proteinExistence type="predicted"/>
<protein>
    <submittedName>
        <fullName evidence="2">Uncharacterized protein</fullName>
    </submittedName>
</protein>
<sequence>MSSQSSRGPSRSENGGTPRNGRNKNTPKAKEYQSNKLESIEEESLENVGRRNSRKKSASRGKGEPLEVDESNQQTRSQKGKNGQQDKKRKLSELEKSSIQAKEEEKVQYLPVPTAKNNNGAKRRKLNSNGSDMGSESQFLLVGKQKKSVIDEVLDSRNLEDDQEANEADVMAMLAKSENCILDKLHKTGDEHDFMDKIRLQDRPQRYIRRFVNLDGTPIIKDQPIHALAQQFQMEPENFLQATVDEGEIVCNQAIFQRSQADGGTRIMWSIMNLGDLVDTSNRVVSPVFTTQDGSQWQLIYQH</sequence>
<name>A0A8J8SY35_HALGN</name>
<evidence type="ECO:0000256" key="1">
    <source>
        <dbReference type="SAM" id="MobiDB-lite"/>
    </source>
</evidence>